<dbReference type="CDD" id="cd00555">
    <property type="entry name" value="Maf"/>
    <property type="match status" value="1"/>
</dbReference>
<dbReference type="Pfam" id="PF02545">
    <property type="entry name" value="Maf"/>
    <property type="match status" value="1"/>
</dbReference>
<keyword evidence="5" id="KW-1185">Reference proteome</keyword>
<dbReference type="EC" id="3.6.1.9" evidence="3"/>
<evidence type="ECO:0000256" key="3">
    <source>
        <dbReference type="HAMAP-Rule" id="MF_00528"/>
    </source>
</evidence>
<evidence type="ECO:0000313" key="4">
    <source>
        <dbReference type="EMBL" id="OJG18811.1"/>
    </source>
</evidence>
<reference evidence="4 5" key="1">
    <citation type="submission" date="2014-12" db="EMBL/GenBank/DDBJ databases">
        <title>Draft genome sequences of 29 type strains of Enterococci.</title>
        <authorList>
            <person name="Zhong Z."/>
            <person name="Sun Z."/>
            <person name="Liu W."/>
            <person name="Zhang W."/>
            <person name="Zhang H."/>
        </authorList>
    </citation>
    <scope>NUCLEOTIDE SEQUENCE [LARGE SCALE GENOMIC DNA]</scope>
    <source>
        <strain evidence="4 5">DSM 17029</strain>
    </source>
</reference>
<feature type="site" description="Important for substrate specificity" evidence="3">
    <location>
        <position position="151"/>
    </location>
</feature>
<dbReference type="PIRSF" id="PIRSF006305">
    <property type="entry name" value="Maf"/>
    <property type="match status" value="1"/>
</dbReference>
<organism evidence="4 5">
    <name type="scientific">Enterococcus canis</name>
    <dbReference type="NCBI Taxonomy" id="214095"/>
    <lineage>
        <taxon>Bacteria</taxon>
        <taxon>Bacillati</taxon>
        <taxon>Bacillota</taxon>
        <taxon>Bacilli</taxon>
        <taxon>Lactobacillales</taxon>
        <taxon>Enterococcaceae</taxon>
        <taxon>Enterococcus</taxon>
    </lineage>
</organism>
<dbReference type="SUPFAM" id="SSF52972">
    <property type="entry name" value="ITPase-like"/>
    <property type="match status" value="1"/>
</dbReference>
<gene>
    <name evidence="4" type="ORF">RU97_GL001429</name>
</gene>
<comment type="caution">
    <text evidence="3">Lacks conserved residue(s) required for the propagation of feature annotation.</text>
</comment>
<dbReference type="GO" id="GO:0036221">
    <property type="term" value="F:UTP diphosphatase activity"/>
    <property type="evidence" value="ECO:0007669"/>
    <property type="project" value="RHEA"/>
</dbReference>
<sequence length="187" mass="20587">METILASQSPRRQELLRRIVPEFTIMPASIDETIQPDYQPKEYVYAMAEGKAEVIAKTHPFARVIGCDTIVVQDQQILGKPANRMEAFKMLKSLSGTTHQVFTSVVVKQAGKTAALTSQAEVTFYPLTDAEIAAYLDTGEYTDKAGAYGIQGEGALLVKAIKGDFYTIVGFPLAATYRLLRDFEQIG</sequence>
<dbReference type="HAMAP" id="MF_00528">
    <property type="entry name" value="Maf"/>
    <property type="match status" value="1"/>
</dbReference>
<dbReference type="EMBL" id="JXKH01000003">
    <property type="protein sequence ID" value="OJG18811.1"/>
    <property type="molecule type" value="Genomic_DNA"/>
</dbReference>
<name>A0A1L8RG97_9ENTE</name>
<comment type="similarity">
    <text evidence="3">Belongs to the Maf family. YhdE subfamily.</text>
</comment>
<feature type="site" description="Important for substrate specificity" evidence="3">
    <location>
        <position position="69"/>
    </location>
</feature>
<comment type="subcellular location">
    <subcellularLocation>
        <location evidence="3">Cytoplasm</location>
    </subcellularLocation>
</comment>
<feature type="site" description="Important for substrate specificity" evidence="3">
    <location>
        <position position="11"/>
    </location>
</feature>
<comment type="function">
    <text evidence="3">Nucleoside triphosphate pyrophosphatase that hydrolyzes dTTP and UTP. May have a dual role in cell division arrest and in preventing the incorporation of modified nucleotides into cellular nucleic acids.</text>
</comment>
<evidence type="ECO:0000256" key="2">
    <source>
        <dbReference type="ARBA" id="ARBA00022801"/>
    </source>
</evidence>
<dbReference type="GO" id="GO:0009117">
    <property type="term" value="P:nucleotide metabolic process"/>
    <property type="evidence" value="ECO:0007669"/>
    <property type="project" value="UniProtKB-KW"/>
</dbReference>
<dbReference type="RefSeq" id="WP_067394109.1">
    <property type="nucleotide sequence ID" value="NZ_JXKH01000003.1"/>
</dbReference>
<comment type="catalytic activity">
    <reaction evidence="3">
        <text>dTTP + H2O = dTMP + diphosphate + H(+)</text>
        <dbReference type="Rhea" id="RHEA:28534"/>
        <dbReference type="ChEBI" id="CHEBI:15377"/>
        <dbReference type="ChEBI" id="CHEBI:15378"/>
        <dbReference type="ChEBI" id="CHEBI:33019"/>
        <dbReference type="ChEBI" id="CHEBI:37568"/>
        <dbReference type="ChEBI" id="CHEBI:63528"/>
        <dbReference type="EC" id="3.6.1.9"/>
    </reaction>
</comment>
<dbReference type="Gene3D" id="3.90.950.10">
    <property type="match status" value="1"/>
</dbReference>
<evidence type="ECO:0000313" key="5">
    <source>
        <dbReference type="Proteomes" id="UP000181884"/>
    </source>
</evidence>
<dbReference type="PANTHER" id="PTHR43213:SF5">
    <property type="entry name" value="BIFUNCTIONAL DTTP_UTP PYROPHOSPHATASE_METHYLTRANSFERASE PROTEIN-RELATED"/>
    <property type="match status" value="1"/>
</dbReference>
<keyword evidence="3" id="KW-0963">Cytoplasm</keyword>
<comment type="cofactor">
    <cofactor evidence="1 3">
        <name>a divalent metal cation</name>
        <dbReference type="ChEBI" id="CHEBI:60240"/>
    </cofactor>
</comment>
<keyword evidence="3" id="KW-0546">Nucleotide metabolism</keyword>
<comment type="catalytic activity">
    <reaction evidence="3">
        <text>UTP + H2O = UMP + diphosphate + H(+)</text>
        <dbReference type="Rhea" id="RHEA:29395"/>
        <dbReference type="ChEBI" id="CHEBI:15377"/>
        <dbReference type="ChEBI" id="CHEBI:15378"/>
        <dbReference type="ChEBI" id="CHEBI:33019"/>
        <dbReference type="ChEBI" id="CHEBI:46398"/>
        <dbReference type="ChEBI" id="CHEBI:57865"/>
        <dbReference type="EC" id="3.6.1.9"/>
    </reaction>
</comment>
<dbReference type="STRING" id="214095.RU97_GL001429"/>
<dbReference type="AlphaFoldDB" id="A0A1L8RG97"/>
<dbReference type="GO" id="GO:0036218">
    <property type="term" value="F:dTTP diphosphatase activity"/>
    <property type="evidence" value="ECO:0007669"/>
    <property type="project" value="RHEA"/>
</dbReference>
<protein>
    <recommendedName>
        <fullName evidence="3">dTTP/UTP pyrophosphatase</fullName>
        <shortName evidence="3">dTTPase/UTPase</shortName>
        <ecNumber evidence="3">3.6.1.9</ecNumber>
    </recommendedName>
    <alternativeName>
        <fullName evidence="3">Nucleoside triphosphate pyrophosphatase</fullName>
    </alternativeName>
    <alternativeName>
        <fullName evidence="3">Nucleotide pyrophosphatase</fullName>
        <shortName evidence="3">Nucleotide PPase</shortName>
    </alternativeName>
</protein>
<dbReference type="NCBIfam" id="TIGR00172">
    <property type="entry name" value="maf"/>
    <property type="match status" value="1"/>
</dbReference>
<feature type="active site" description="Proton acceptor" evidence="3">
    <location>
        <position position="68"/>
    </location>
</feature>
<dbReference type="Proteomes" id="UP000181884">
    <property type="component" value="Unassembled WGS sequence"/>
</dbReference>
<comment type="caution">
    <text evidence="4">The sequence shown here is derived from an EMBL/GenBank/DDBJ whole genome shotgun (WGS) entry which is preliminary data.</text>
</comment>
<dbReference type="GO" id="GO:0005737">
    <property type="term" value="C:cytoplasm"/>
    <property type="evidence" value="ECO:0007669"/>
    <property type="project" value="UniProtKB-SubCell"/>
</dbReference>
<dbReference type="InterPro" id="IPR003697">
    <property type="entry name" value="Maf-like"/>
</dbReference>
<evidence type="ECO:0000256" key="1">
    <source>
        <dbReference type="ARBA" id="ARBA00001968"/>
    </source>
</evidence>
<accession>A0A1L8RG97</accession>
<proteinExistence type="inferred from homology"/>
<dbReference type="InterPro" id="IPR029001">
    <property type="entry name" value="ITPase-like_fam"/>
</dbReference>
<dbReference type="PANTHER" id="PTHR43213">
    <property type="entry name" value="BIFUNCTIONAL DTTP/UTP PYROPHOSPHATASE/METHYLTRANSFERASE PROTEIN-RELATED"/>
    <property type="match status" value="1"/>
</dbReference>
<keyword evidence="2 3" id="KW-0378">Hydrolase</keyword>